<reference evidence="2 3" key="1">
    <citation type="journal article" date="2022" name="bioRxiv">
        <title>Genomics of Preaxostyla Flagellates Illuminates Evolutionary Transitions and the Path Towards Mitochondrial Loss.</title>
        <authorList>
            <person name="Novak L.V.F."/>
            <person name="Treitli S.C."/>
            <person name="Pyrih J."/>
            <person name="Halakuc P."/>
            <person name="Pipaliya S.V."/>
            <person name="Vacek V."/>
            <person name="Brzon O."/>
            <person name="Soukal P."/>
            <person name="Eme L."/>
            <person name="Dacks J.B."/>
            <person name="Karnkowska A."/>
            <person name="Elias M."/>
            <person name="Hampl V."/>
        </authorList>
    </citation>
    <scope>NUCLEOTIDE SEQUENCE [LARGE SCALE GENOMIC DNA]</scope>
    <source>
        <strain evidence="2">NAU3</strain>
        <tissue evidence="2">Gut</tissue>
    </source>
</reference>
<name>A0ABQ9XZQ5_9EUKA</name>
<organism evidence="2 3">
    <name type="scientific">Blattamonas nauphoetae</name>
    <dbReference type="NCBI Taxonomy" id="2049346"/>
    <lineage>
        <taxon>Eukaryota</taxon>
        <taxon>Metamonada</taxon>
        <taxon>Preaxostyla</taxon>
        <taxon>Oxymonadida</taxon>
        <taxon>Blattamonas</taxon>
    </lineage>
</organism>
<evidence type="ECO:0000313" key="3">
    <source>
        <dbReference type="Proteomes" id="UP001281761"/>
    </source>
</evidence>
<evidence type="ECO:0000313" key="2">
    <source>
        <dbReference type="EMBL" id="KAK2956944.1"/>
    </source>
</evidence>
<evidence type="ECO:0000256" key="1">
    <source>
        <dbReference type="SAM" id="MobiDB-lite"/>
    </source>
</evidence>
<keyword evidence="3" id="KW-1185">Reference proteome</keyword>
<feature type="region of interest" description="Disordered" evidence="1">
    <location>
        <begin position="133"/>
        <end position="156"/>
    </location>
</feature>
<accession>A0ABQ9XZQ5</accession>
<dbReference type="EMBL" id="JARBJD010000050">
    <property type="protein sequence ID" value="KAK2956944.1"/>
    <property type="molecule type" value="Genomic_DNA"/>
</dbReference>
<dbReference type="Proteomes" id="UP001281761">
    <property type="component" value="Unassembled WGS sequence"/>
</dbReference>
<protein>
    <submittedName>
        <fullName evidence="2">Uncharacterized protein</fullName>
    </submittedName>
</protein>
<proteinExistence type="predicted"/>
<sequence>MLEKRICQASQNSADTVVNSHKLPLCLSSFLLSTLPPRPLAVCVALREENFRLLRAWKSIILEVALRVSRAEREVVEWQLKFNVDGETGEARKALLHVRVCAAFSSLFPTTPFERRVQSFQATATMESGRGMLGVDIPRRKSPDNTQTMTKAGHRGQSVRLMQRPQKTENYSNLPPHPLFVIDHHLTWVK</sequence>
<comment type="caution">
    <text evidence="2">The sequence shown here is derived from an EMBL/GenBank/DDBJ whole genome shotgun (WGS) entry which is preliminary data.</text>
</comment>
<gene>
    <name evidence="2" type="ORF">BLNAU_8019</name>
</gene>